<dbReference type="AlphaFoldDB" id="A0A6J2VFN3"/>
<dbReference type="PANTHER" id="PTHR20859:SF53">
    <property type="entry name" value="INTERLEUKIN-22 RECEPTOR SUBUNIT ALPHA-1"/>
    <property type="match status" value="1"/>
</dbReference>
<evidence type="ECO:0000313" key="3">
    <source>
        <dbReference type="Proteomes" id="UP000504632"/>
    </source>
</evidence>
<organism evidence="3 4">
    <name type="scientific">Chanos chanos</name>
    <name type="common">Milkfish</name>
    <name type="synonym">Mugil chanos</name>
    <dbReference type="NCBI Taxonomy" id="29144"/>
    <lineage>
        <taxon>Eukaryota</taxon>
        <taxon>Metazoa</taxon>
        <taxon>Chordata</taxon>
        <taxon>Craniata</taxon>
        <taxon>Vertebrata</taxon>
        <taxon>Euteleostomi</taxon>
        <taxon>Actinopterygii</taxon>
        <taxon>Neopterygii</taxon>
        <taxon>Teleostei</taxon>
        <taxon>Ostariophysi</taxon>
        <taxon>Gonorynchiformes</taxon>
        <taxon>Chanidae</taxon>
        <taxon>Chanos</taxon>
    </lineage>
</organism>
<dbReference type="GO" id="GO:0004896">
    <property type="term" value="F:cytokine receptor activity"/>
    <property type="evidence" value="ECO:0007669"/>
    <property type="project" value="TreeGrafter"/>
</dbReference>
<dbReference type="Pfam" id="PF01108">
    <property type="entry name" value="Tissue_fac"/>
    <property type="match status" value="1"/>
</dbReference>
<reference evidence="4" key="1">
    <citation type="submission" date="2025-08" db="UniProtKB">
        <authorList>
            <consortium name="RefSeq"/>
        </authorList>
    </citation>
    <scope>IDENTIFICATION</scope>
</reference>
<evidence type="ECO:0000259" key="1">
    <source>
        <dbReference type="Pfam" id="PF01108"/>
    </source>
</evidence>
<feature type="domain" description="Interferon/interleukin receptor" evidence="2">
    <location>
        <begin position="120"/>
        <end position="185"/>
    </location>
</feature>
<dbReference type="Gene3D" id="2.60.40.10">
    <property type="entry name" value="Immunoglobulins"/>
    <property type="match status" value="2"/>
</dbReference>
<dbReference type="FunCoup" id="A0A6J2VFN3">
    <property type="interactions" value="624"/>
</dbReference>
<dbReference type="GO" id="GO:0005886">
    <property type="term" value="C:plasma membrane"/>
    <property type="evidence" value="ECO:0007669"/>
    <property type="project" value="TreeGrafter"/>
</dbReference>
<dbReference type="InterPro" id="IPR003961">
    <property type="entry name" value="FN3_dom"/>
</dbReference>
<evidence type="ECO:0000259" key="2">
    <source>
        <dbReference type="Pfam" id="PF09294"/>
    </source>
</evidence>
<feature type="domain" description="Fibronectin type-III" evidence="1">
    <location>
        <begin position="1"/>
        <end position="82"/>
    </location>
</feature>
<dbReference type="SUPFAM" id="SSF49265">
    <property type="entry name" value="Fibronectin type III"/>
    <property type="match status" value="2"/>
</dbReference>
<dbReference type="GeneID" id="115812277"/>
<dbReference type="CTD" id="100174902"/>
<keyword evidence="3" id="KW-1185">Reference proteome</keyword>
<sequence>MQSVNMRHMLRWRPPQTNCGIVQYSVQFQGEFERLYLNGSWETALDCQQISQHECNLTSDLASDSDYNIRVQAECNNRTSSWASLPAPFNRRDTVLLAPVMSVKVSGDTIQVGFSDLPLSVSVTVDVWRKGNERNVSSHVVTARPSYLSITALQEGATYCLRAQAQLETSTRNKSNNTDTQCVSIHTYDNTIQVLPLPHHSP</sequence>
<dbReference type="InterPro" id="IPR013783">
    <property type="entry name" value="Ig-like_fold"/>
</dbReference>
<protein>
    <submittedName>
        <fullName evidence="4">Interleukin-20 receptor subunit beta</fullName>
    </submittedName>
</protein>
<dbReference type="InterPro" id="IPR036116">
    <property type="entry name" value="FN3_sf"/>
</dbReference>
<gene>
    <name evidence="4" type="primary">crfb16</name>
</gene>
<dbReference type="PANTHER" id="PTHR20859">
    <property type="entry name" value="INTERFERON/INTERLEUKIN RECEPTOR"/>
    <property type="match status" value="1"/>
</dbReference>
<accession>A0A6J2VFN3</accession>
<evidence type="ECO:0000313" key="4">
    <source>
        <dbReference type="RefSeq" id="XP_030630623.1"/>
    </source>
</evidence>
<dbReference type="CDD" id="cd00063">
    <property type="entry name" value="FN3"/>
    <property type="match status" value="1"/>
</dbReference>
<dbReference type="InterPro" id="IPR015373">
    <property type="entry name" value="Interferon/interleukin_rcp_dom"/>
</dbReference>
<name>A0A6J2VFN3_CHACN</name>
<dbReference type="RefSeq" id="XP_030630623.1">
    <property type="nucleotide sequence ID" value="XM_030774763.1"/>
</dbReference>
<dbReference type="Pfam" id="PF09294">
    <property type="entry name" value="Interfer-bind"/>
    <property type="match status" value="1"/>
</dbReference>
<dbReference type="InterPro" id="IPR050650">
    <property type="entry name" value="Type-II_Cytokine-TF_Rcpt"/>
</dbReference>
<keyword evidence="4" id="KW-0675">Receptor</keyword>
<dbReference type="Proteomes" id="UP000504632">
    <property type="component" value="Chromosome 5"/>
</dbReference>
<dbReference type="OrthoDB" id="8704831at2759"/>
<dbReference type="InParanoid" id="A0A6J2VFN3"/>
<proteinExistence type="predicted"/>